<protein>
    <submittedName>
        <fullName evidence="2">F-box/kelch-repeat protein</fullName>
    </submittedName>
</protein>
<dbReference type="InterPro" id="IPR015915">
    <property type="entry name" value="Kelch-typ_b-propeller"/>
</dbReference>
<dbReference type="PANTHER" id="PTHR46407:SF3">
    <property type="entry name" value="OS02G0208700 PROTEIN"/>
    <property type="match status" value="1"/>
</dbReference>
<gene>
    <name evidence="2" type="ORF">Fot_57253</name>
</gene>
<keyword evidence="3" id="KW-1185">Reference proteome</keyword>
<dbReference type="SUPFAM" id="SSF117281">
    <property type="entry name" value="Kelch motif"/>
    <property type="match status" value="1"/>
</dbReference>
<dbReference type="EMBL" id="JBFOLJ010000095">
    <property type="protein sequence ID" value="KAL2455831.1"/>
    <property type="molecule type" value="Genomic_DNA"/>
</dbReference>
<proteinExistence type="predicted"/>
<evidence type="ECO:0000259" key="1">
    <source>
        <dbReference type="Pfam" id="PF00646"/>
    </source>
</evidence>
<dbReference type="AlphaFoldDB" id="A0ABD1NZ41"/>
<comment type="caution">
    <text evidence="2">The sequence shown here is derived from an EMBL/GenBank/DDBJ whole genome shotgun (WGS) entry which is preliminary data.</text>
</comment>
<name>A0ABD1NZ41_9LAMI</name>
<dbReference type="Gene3D" id="1.20.1280.50">
    <property type="match status" value="1"/>
</dbReference>
<dbReference type="Proteomes" id="UP001604277">
    <property type="component" value="Unassembled WGS sequence"/>
</dbReference>
<accession>A0ABD1NZ41</accession>
<dbReference type="SMART" id="SM00612">
    <property type="entry name" value="Kelch"/>
    <property type="match status" value="2"/>
</dbReference>
<dbReference type="InterPro" id="IPR001810">
    <property type="entry name" value="F-box_dom"/>
</dbReference>
<dbReference type="Pfam" id="PF01344">
    <property type="entry name" value="Kelch_1"/>
    <property type="match status" value="2"/>
</dbReference>
<reference evidence="3" key="1">
    <citation type="submission" date="2024-07" db="EMBL/GenBank/DDBJ databases">
        <title>Two chromosome-level genome assemblies of Korean endemic species Abeliophyllum distichum and Forsythia ovata (Oleaceae).</title>
        <authorList>
            <person name="Jang H."/>
        </authorList>
    </citation>
    <scope>NUCLEOTIDE SEQUENCE [LARGE SCALE GENOMIC DNA]</scope>
</reference>
<dbReference type="Pfam" id="PF00646">
    <property type="entry name" value="F-box"/>
    <property type="match status" value="1"/>
</dbReference>
<dbReference type="InterPro" id="IPR006652">
    <property type="entry name" value="Kelch_1"/>
</dbReference>
<dbReference type="PANTHER" id="PTHR46407">
    <property type="entry name" value="OS02G0208700 PROTEIN"/>
    <property type="match status" value="1"/>
</dbReference>
<dbReference type="Gene3D" id="2.120.10.80">
    <property type="entry name" value="Kelch-type beta propeller"/>
    <property type="match status" value="1"/>
</dbReference>
<organism evidence="2 3">
    <name type="scientific">Forsythia ovata</name>
    <dbReference type="NCBI Taxonomy" id="205694"/>
    <lineage>
        <taxon>Eukaryota</taxon>
        <taxon>Viridiplantae</taxon>
        <taxon>Streptophyta</taxon>
        <taxon>Embryophyta</taxon>
        <taxon>Tracheophyta</taxon>
        <taxon>Spermatophyta</taxon>
        <taxon>Magnoliopsida</taxon>
        <taxon>eudicotyledons</taxon>
        <taxon>Gunneridae</taxon>
        <taxon>Pentapetalae</taxon>
        <taxon>asterids</taxon>
        <taxon>lamiids</taxon>
        <taxon>Lamiales</taxon>
        <taxon>Oleaceae</taxon>
        <taxon>Forsythieae</taxon>
        <taxon>Forsythia</taxon>
    </lineage>
</organism>
<feature type="domain" description="F-box" evidence="1">
    <location>
        <begin position="4"/>
        <end position="45"/>
    </location>
</feature>
<evidence type="ECO:0000313" key="3">
    <source>
        <dbReference type="Proteomes" id="UP001604277"/>
    </source>
</evidence>
<sequence length="357" mass="40275">MELIPCLPYDVGLECLIRVPYEDFSSFASVCTTWKHQIQLPEFWRRRGASKSTQRVVVMAQARVDPTQKLGTIKYSATPAYRLTVFEPERGYWTELPPVPGYSDGLPMFCQLVGVGLNLVVMGGLNPVTWEVSNSVYIYNFISATWRRGTHMPGCQRSFFACASDSNRTVFVAGGHDSEKCALKSAMAYDVTNDKWTHLPDMARERDESKGIFHLGKFHVIGGYSTNTQGRFEASAESFDISTWRWDSVCENFLEIAMCPRHCLDRGDGTLYISRSIDVSARKGSTSTWQVVTELPVDVQNIAYMTGWQDKLLVIGSPRFGAPHRAYLLDTKTHKWEENEVLEAFSGHVQSGCYLEL</sequence>
<dbReference type="SUPFAM" id="SSF81383">
    <property type="entry name" value="F-box domain"/>
    <property type="match status" value="1"/>
</dbReference>
<evidence type="ECO:0000313" key="2">
    <source>
        <dbReference type="EMBL" id="KAL2455831.1"/>
    </source>
</evidence>
<dbReference type="InterPro" id="IPR044595">
    <property type="entry name" value="KMD1-4"/>
</dbReference>
<dbReference type="InterPro" id="IPR036047">
    <property type="entry name" value="F-box-like_dom_sf"/>
</dbReference>